<accession>X1NT69</accession>
<proteinExistence type="predicted"/>
<reference evidence="1" key="1">
    <citation type="journal article" date="2014" name="Front. Microbiol.">
        <title>High frequency of phylogenetically diverse reductive dehalogenase-homologous genes in deep subseafloor sedimentary metagenomes.</title>
        <authorList>
            <person name="Kawai M."/>
            <person name="Futagami T."/>
            <person name="Toyoda A."/>
            <person name="Takaki Y."/>
            <person name="Nishi S."/>
            <person name="Hori S."/>
            <person name="Arai W."/>
            <person name="Tsubouchi T."/>
            <person name="Morono Y."/>
            <person name="Uchiyama I."/>
            <person name="Ito T."/>
            <person name="Fujiyama A."/>
            <person name="Inagaki F."/>
            <person name="Takami H."/>
        </authorList>
    </citation>
    <scope>NUCLEOTIDE SEQUENCE</scope>
    <source>
        <strain evidence="1">Expedition CK06-06</strain>
    </source>
</reference>
<gene>
    <name evidence="1" type="ORF">S06H3_24186</name>
</gene>
<sequence>MISTIKKPVQVFPVDVNSESGFLFIFTKKLRKNLPAKPL</sequence>
<evidence type="ECO:0000313" key="1">
    <source>
        <dbReference type="EMBL" id="GAI21859.1"/>
    </source>
</evidence>
<dbReference type="EMBL" id="BARV01013369">
    <property type="protein sequence ID" value="GAI21859.1"/>
    <property type="molecule type" value="Genomic_DNA"/>
</dbReference>
<comment type="caution">
    <text evidence="1">The sequence shown here is derived from an EMBL/GenBank/DDBJ whole genome shotgun (WGS) entry which is preliminary data.</text>
</comment>
<protein>
    <submittedName>
        <fullName evidence="1">Uncharacterized protein</fullName>
    </submittedName>
</protein>
<feature type="non-terminal residue" evidence="1">
    <location>
        <position position="39"/>
    </location>
</feature>
<dbReference type="AlphaFoldDB" id="X1NT69"/>
<name>X1NT69_9ZZZZ</name>
<organism evidence="1">
    <name type="scientific">marine sediment metagenome</name>
    <dbReference type="NCBI Taxonomy" id="412755"/>
    <lineage>
        <taxon>unclassified sequences</taxon>
        <taxon>metagenomes</taxon>
        <taxon>ecological metagenomes</taxon>
    </lineage>
</organism>